<dbReference type="RefSeq" id="WP_015817019.1">
    <property type="nucleotide sequence ID" value="NC_012997.1"/>
</dbReference>
<keyword evidence="3" id="KW-1185">Reference proteome</keyword>
<dbReference type="PROSITE" id="PS51354">
    <property type="entry name" value="GLUTAREDOXIN_2"/>
    <property type="match status" value="1"/>
</dbReference>
<dbReference type="SUPFAM" id="SSF52833">
    <property type="entry name" value="Thioredoxin-like"/>
    <property type="match status" value="1"/>
</dbReference>
<feature type="domain" description="GST N-terminal" evidence="1">
    <location>
        <begin position="12"/>
        <end position="94"/>
    </location>
</feature>
<dbReference type="InterPro" id="IPR004045">
    <property type="entry name" value="Glutathione_S-Trfase_N"/>
</dbReference>
<organism evidence="2 3">
    <name type="scientific">Teredinibacter turnerae (strain ATCC 39867 / T7901)</name>
    <dbReference type="NCBI Taxonomy" id="377629"/>
    <lineage>
        <taxon>Bacteria</taxon>
        <taxon>Pseudomonadati</taxon>
        <taxon>Pseudomonadota</taxon>
        <taxon>Gammaproteobacteria</taxon>
        <taxon>Cellvibrionales</taxon>
        <taxon>Cellvibrionaceae</taxon>
        <taxon>Teredinibacter</taxon>
    </lineage>
</organism>
<protein>
    <submittedName>
        <fullName evidence="2">Glutaredoxin</fullName>
    </submittedName>
</protein>
<dbReference type="OrthoDB" id="9793736at2"/>
<proteinExistence type="predicted"/>
<evidence type="ECO:0000313" key="3">
    <source>
        <dbReference type="Proteomes" id="UP000009080"/>
    </source>
</evidence>
<dbReference type="Gene3D" id="3.40.30.10">
    <property type="entry name" value="Glutaredoxin"/>
    <property type="match status" value="1"/>
</dbReference>
<evidence type="ECO:0000259" key="1">
    <source>
        <dbReference type="PROSITE" id="PS50404"/>
    </source>
</evidence>
<reference evidence="2 3" key="1">
    <citation type="journal article" date="2009" name="PLoS ONE">
        <title>The complete genome of Teredinibacter turnerae T7901: an intracellular endosymbiont of marine wood-boring bivalves (shipworms).</title>
        <authorList>
            <person name="Yang J.C."/>
            <person name="Madupu R."/>
            <person name="Durkin A.S."/>
            <person name="Ekborg N.A."/>
            <person name="Pedamallu C.S."/>
            <person name="Hostetler J.B."/>
            <person name="Radune D."/>
            <person name="Toms B.S."/>
            <person name="Henrissat B."/>
            <person name="Coutinho P.M."/>
            <person name="Schwarz S."/>
            <person name="Field L."/>
            <person name="Trindade-Silva A.E."/>
            <person name="Soares C.A.G."/>
            <person name="Elshahawi S."/>
            <person name="Hanora A."/>
            <person name="Schmidt E.W."/>
            <person name="Haygood M.G."/>
            <person name="Posfai J."/>
            <person name="Benner J."/>
            <person name="Madinger C."/>
            <person name="Nove J."/>
            <person name="Anton B."/>
            <person name="Chaudhary K."/>
            <person name="Foster J."/>
            <person name="Holman A."/>
            <person name="Kumar S."/>
            <person name="Lessard P.A."/>
            <person name="Luyten Y.A."/>
            <person name="Slatko B."/>
            <person name="Wood N."/>
            <person name="Wu B."/>
            <person name="Teplitski M."/>
            <person name="Mougous J.D."/>
            <person name="Ward N."/>
            <person name="Eisen J.A."/>
            <person name="Badger J.H."/>
            <person name="Distel D.L."/>
        </authorList>
    </citation>
    <scope>NUCLEOTIDE SEQUENCE [LARGE SCALE GENOMIC DNA]</scope>
    <source>
        <strain evidence="3">ATCC 39867 / T7901</strain>
    </source>
</reference>
<dbReference type="eggNOG" id="COG0625">
    <property type="taxonomic scope" value="Bacteria"/>
</dbReference>
<gene>
    <name evidence="2" type="ordered locus">TERTU_3211</name>
</gene>
<dbReference type="PROSITE" id="PS50404">
    <property type="entry name" value="GST_NTER"/>
    <property type="match status" value="1"/>
</dbReference>
<dbReference type="KEGG" id="ttu:TERTU_3211"/>
<name>C5BPV3_TERTT</name>
<sequence>MATDKFENLTTADVTLYHRPACGFCSRVMYALKDMNLDIPKEDIWQNSQARTDLYKGGGKNQVPALRIRQPNGDYVWMYESLDIIDFLQQHFSE</sequence>
<dbReference type="InterPro" id="IPR036249">
    <property type="entry name" value="Thioredoxin-like_sf"/>
</dbReference>
<dbReference type="Proteomes" id="UP000009080">
    <property type="component" value="Chromosome"/>
</dbReference>
<dbReference type="STRING" id="377629.TERTU_3211"/>
<dbReference type="EMBL" id="CP001614">
    <property type="protein sequence ID" value="ACR10907.1"/>
    <property type="molecule type" value="Genomic_DNA"/>
</dbReference>
<dbReference type="AlphaFoldDB" id="C5BPV3"/>
<dbReference type="HOGENOM" id="CLU_026126_8_0_6"/>
<dbReference type="Pfam" id="PF13417">
    <property type="entry name" value="GST_N_3"/>
    <property type="match status" value="1"/>
</dbReference>
<accession>C5BPV3</accession>
<evidence type="ECO:0000313" key="2">
    <source>
        <dbReference type="EMBL" id="ACR10907.1"/>
    </source>
</evidence>